<dbReference type="RefSeq" id="WP_107567429.1">
    <property type="nucleotide sequence ID" value="NZ_PYYB01000001.1"/>
</dbReference>
<name>A0A2T4UIC2_9ACTN</name>
<evidence type="ECO:0000313" key="2">
    <source>
        <dbReference type="Proteomes" id="UP000240739"/>
    </source>
</evidence>
<keyword evidence="2" id="KW-1185">Reference proteome</keyword>
<protein>
    <submittedName>
        <fullName evidence="1">Uncharacterized protein</fullName>
    </submittedName>
</protein>
<reference evidence="1 2" key="1">
    <citation type="submission" date="2018-03" db="EMBL/GenBank/DDBJ databases">
        <title>Aquarubrobacter algicola gen. nov., sp. nov., a novel actinobacterium isolated from shallow eutrophic lake during the end of cyanobacterial harmful algal blooms.</title>
        <authorList>
            <person name="Chun S.J."/>
        </authorList>
    </citation>
    <scope>NUCLEOTIDE SEQUENCE [LARGE SCALE GENOMIC DNA]</scope>
    <source>
        <strain evidence="1 2">Seoho-28</strain>
    </source>
</reference>
<comment type="caution">
    <text evidence="1">The sequence shown here is derived from an EMBL/GenBank/DDBJ whole genome shotgun (WGS) entry which is preliminary data.</text>
</comment>
<sequence length="84" mass="9407">MRAGRAYELLVTRGGRGWRILAPPDRVDHLEVVEIDSGEVVLFWDCLPADAARMARALRADLAQLEADEFLDRWTAIESASDLP</sequence>
<dbReference type="EMBL" id="PYYB01000001">
    <property type="protein sequence ID" value="PTL58993.1"/>
    <property type="molecule type" value="Genomic_DNA"/>
</dbReference>
<evidence type="ECO:0000313" key="1">
    <source>
        <dbReference type="EMBL" id="PTL58993.1"/>
    </source>
</evidence>
<organism evidence="1 2">
    <name type="scientific">Paraconexibacter algicola</name>
    <dbReference type="NCBI Taxonomy" id="2133960"/>
    <lineage>
        <taxon>Bacteria</taxon>
        <taxon>Bacillati</taxon>
        <taxon>Actinomycetota</taxon>
        <taxon>Thermoleophilia</taxon>
        <taxon>Solirubrobacterales</taxon>
        <taxon>Paraconexibacteraceae</taxon>
        <taxon>Paraconexibacter</taxon>
    </lineage>
</organism>
<dbReference type="AlphaFoldDB" id="A0A2T4UIC2"/>
<accession>A0A2T4UIC2</accession>
<proteinExistence type="predicted"/>
<gene>
    <name evidence="1" type="ORF">C7Y72_04685</name>
</gene>
<dbReference type="Proteomes" id="UP000240739">
    <property type="component" value="Unassembled WGS sequence"/>
</dbReference>
<dbReference type="OrthoDB" id="5244644at2"/>